<protein>
    <submittedName>
        <fullName evidence="1">Uncharacterized protein</fullName>
    </submittedName>
</protein>
<dbReference type="AlphaFoldDB" id="A0A370KI53"/>
<name>A0A370KI53_9HYPH</name>
<gene>
    <name evidence="1" type="ORF">B5K06_24175</name>
</gene>
<evidence type="ECO:0000313" key="1">
    <source>
        <dbReference type="EMBL" id="RDJ05569.1"/>
    </source>
</evidence>
<proteinExistence type="predicted"/>
<accession>A0A370KI53</accession>
<sequence length="113" mass="12747">MRPAQQSVFHSSHCAMIMDITSMIGGSMLSHFRTSADRGWSSEMQMEDNMTIDQREFIERYKTQVDVLRTLQKRVTEAIGRAEEKLERVANGEAIDTVFGPVRPSPTGKERGG</sequence>
<reference evidence="1 2" key="1">
    <citation type="submission" date="2017-03" db="EMBL/GenBank/DDBJ databases">
        <title>Genome analysis of Rhizobial strains effectives or ineffectives for nitrogen fixation isolated from bean seeds.</title>
        <authorList>
            <person name="Peralta H."/>
            <person name="Aguilar-Vera A."/>
            <person name="Mora Y."/>
            <person name="Vargas-Lagunas C."/>
            <person name="Girard L."/>
            <person name="Mora J."/>
        </authorList>
    </citation>
    <scope>NUCLEOTIDE SEQUENCE [LARGE SCALE GENOMIC DNA]</scope>
    <source>
        <strain evidence="1 2">CCGM3</strain>
    </source>
</reference>
<dbReference type="EMBL" id="NAAC01000031">
    <property type="protein sequence ID" value="RDJ05569.1"/>
    <property type="molecule type" value="Genomic_DNA"/>
</dbReference>
<comment type="caution">
    <text evidence="1">The sequence shown here is derived from an EMBL/GenBank/DDBJ whole genome shotgun (WGS) entry which is preliminary data.</text>
</comment>
<dbReference type="Proteomes" id="UP000254939">
    <property type="component" value="Unassembled WGS sequence"/>
</dbReference>
<evidence type="ECO:0000313" key="2">
    <source>
        <dbReference type="Proteomes" id="UP000254939"/>
    </source>
</evidence>
<organism evidence="1 2">
    <name type="scientific">Rhizobium grahamii</name>
    <dbReference type="NCBI Taxonomy" id="1120045"/>
    <lineage>
        <taxon>Bacteria</taxon>
        <taxon>Pseudomonadati</taxon>
        <taxon>Pseudomonadota</taxon>
        <taxon>Alphaproteobacteria</taxon>
        <taxon>Hyphomicrobiales</taxon>
        <taxon>Rhizobiaceae</taxon>
        <taxon>Rhizobium/Agrobacterium group</taxon>
        <taxon>Rhizobium</taxon>
    </lineage>
</organism>